<dbReference type="RefSeq" id="WP_125049020.1">
    <property type="nucleotide sequence ID" value="NZ_BHZC01000001.1"/>
</dbReference>
<dbReference type="Pfam" id="PF07883">
    <property type="entry name" value="Cupin_2"/>
    <property type="match status" value="1"/>
</dbReference>
<feature type="domain" description="Cupin type-2" evidence="1">
    <location>
        <begin position="39"/>
        <end position="105"/>
    </location>
</feature>
<gene>
    <name evidence="2" type="ORF">OEIGOIKO_08147</name>
</gene>
<dbReference type="AlphaFoldDB" id="A0A7U9L3D9"/>
<dbReference type="InterPro" id="IPR013096">
    <property type="entry name" value="Cupin_2"/>
</dbReference>
<dbReference type="InterPro" id="IPR011051">
    <property type="entry name" value="RmlC_Cupin_sf"/>
</dbReference>
<dbReference type="EMBL" id="BHZC01000001">
    <property type="protein sequence ID" value="GCD40290.1"/>
    <property type="molecule type" value="Genomic_DNA"/>
</dbReference>
<dbReference type="PANTHER" id="PTHR36440:SF1">
    <property type="entry name" value="PUTATIVE (AFU_ORTHOLOGUE AFUA_8G07350)-RELATED"/>
    <property type="match status" value="1"/>
</dbReference>
<sequence length="154" mass="16679">MSIALVRNPGDGENFRYYKSVIEQVVSNAETGGAVTVMRLTVHPEDAPPLHSHSREDESFVVLSGRVRYWVGSPSLAECDVHEAEPGAYIFVPRFTPHTFQTITPAADVLVINNPGAIEGYFHAIGPAAARSDTEHTDLLGHYGTALLDNPPPS</sequence>
<evidence type="ECO:0000313" key="2">
    <source>
        <dbReference type="EMBL" id="GCD40290.1"/>
    </source>
</evidence>
<dbReference type="GeneID" id="95626757"/>
<evidence type="ECO:0000259" key="1">
    <source>
        <dbReference type="Pfam" id="PF07883"/>
    </source>
</evidence>
<dbReference type="InterPro" id="IPR053146">
    <property type="entry name" value="QDO-like"/>
</dbReference>
<dbReference type="Gene3D" id="2.60.120.10">
    <property type="entry name" value="Jelly Rolls"/>
    <property type="match status" value="1"/>
</dbReference>
<comment type="caution">
    <text evidence="2">The sequence shown here is derived from an EMBL/GenBank/DDBJ whole genome shotgun (WGS) entry which is preliminary data.</text>
</comment>
<evidence type="ECO:0000313" key="3">
    <source>
        <dbReference type="Proteomes" id="UP000287830"/>
    </source>
</evidence>
<dbReference type="SUPFAM" id="SSF51182">
    <property type="entry name" value="RmlC-like cupins"/>
    <property type="match status" value="1"/>
</dbReference>
<reference evidence="2 3" key="1">
    <citation type="submission" date="2018-11" db="EMBL/GenBank/DDBJ databases">
        <title>Whole genome sequence of Streptomyces chrestomyceticus NBRC 13444(T).</title>
        <authorList>
            <person name="Komaki H."/>
            <person name="Tamura T."/>
        </authorList>
    </citation>
    <scope>NUCLEOTIDE SEQUENCE [LARGE SCALE GENOMIC DNA]</scope>
    <source>
        <strain evidence="2 3">NBRC 13444</strain>
    </source>
</reference>
<dbReference type="Proteomes" id="UP000287830">
    <property type="component" value="Unassembled WGS sequence"/>
</dbReference>
<dbReference type="OrthoDB" id="9791637at2"/>
<organism evidence="2 3">
    <name type="scientific">Streptomyces chrestomyceticus JCM 4735</name>
    <dbReference type="NCBI Taxonomy" id="1306181"/>
    <lineage>
        <taxon>Bacteria</taxon>
        <taxon>Bacillati</taxon>
        <taxon>Actinomycetota</taxon>
        <taxon>Actinomycetes</taxon>
        <taxon>Kitasatosporales</taxon>
        <taxon>Streptomycetaceae</taxon>
        <taxon>Streptomyces</taxon>
    </lineage>
</organism>
<dbReference type="PANTHER" id="PTHR36440">
    <property type="entry name" value="PUTATIVE (AFU_ORTHOLOGUE AFUA_8G07350)-RELATED"/>
    <property type="match status" value="1"/>
</dbReference>
<protein>
    <submittedName>
        <fullName evidence="2">Cupin</fullName>
    </submittedName>
</protein>
<accession>A0A7U9L3D9</accession>
<proteinExistence type="predicted"/>
<name>A0A7U9L3D9_9ACTN</name>
<dbReference type="InterPro" id="IPR014710">
    <property type="entry name" value="RmlC-like_jellyroll"/>
</dbReference>